<reference evidence="5 6" key="1">
    <citation type="submission" date="2016-03" db="EMBL/GenBank/DDBJ databases">
        <authorList>
            <person name="Ploux O."/>
        </authorList>
    </citation>
    <scope>NUCLEOTIDE SEQUENCE [LARGE SCALE GENOMIC DNA]</scope>
    <source>
        <strain evidence="5 6">UAMH 11012</strain>
    </source>
</reference>
<accession>A0A1L7XMY9</accession>
<proteinExistence type="inferred from homology"/>
<dbReference type="InterPro" id="IPR000873">
    <property type="entry name" value="AMP-dep_synth/lig_dom"/>
</dbReference>
<dbReference type="Gene3D" id="3.40.50.12780">
    <property type="entry name" value="N-terminal domain of ligase-like"/>
    <property type="match status" value="1"/>
</dbReference>
<evidence type="ECO:0000256" key="1">
    <source>
        <dbReference type="ARBA" id="ARBA00006432"/>
    </source>
</evidence>
<dbReference type="PROSITE" id="PS00455">
    <property type="entry name" value="AMP_BINDING"/>
    <property type="match status" value="1"/>
</dbReference>
<evidence type="ECO:0000256" key="2">
    <source>
        <dbReference type="ARBA" id="ARBA00022598"/>
    </source>
</evidence>
<dbReference type="STRING" id="576137.A0A1L7XMY9"/>
<dbReference type="InterPro" id="IPR042099">
    <property type="entry name" value="ANL_N_sf"/>
</dbReference>
<evidence type="ECO:0000313" key="5">
    <source>
        <dbReference type="EMBL" id="CZR66388.1"/>
    </source>
</evidence>
<dbReference type="InterPro" id="IPR025110">
    <property type="entry name" value="AMP-bd_C"/>
</dbReference>
<comment type="similarity">
    <text evidence="1">Belongs to the ATP-dependent AMP-binding enzyme family.</text>
</comment>
<dbReference type="EMBL" id="FJOG01000036">
    <property type="protein sequence ID" value="CZR66388.1"/>
    <property type="molecule type" value="Genomic_DNA"/>
</dbReference>
<keyword evidence="6" id="KW-1185">Reference proteome</keyword>
<dbReference type="AlphaFoldDB" id="A0A1L7XMY9"/>
<dbReference type="GO" id="GO:0016405">
    <property type="term" value="F:CoA-ligase activity"/>
    <property type="evidence" value="ECO:0007669"/>
    <property type="project" value="TreeGrafter"/>
</dbReference>
<dbReference type="OrthoDB" id="1898221at2759"/>
<name>A0A1L7XMY9_9HELO</name>
<evidence type="ECO:0000259" key="3">
    <source>
        <dbReference type="Pfam" id="PF00501"/>
    </source>
</evidence>
<dbReference type="Proteomes" id="UP000184330">
    <property type="component" value="Unassembled WGS sequence"/>
</dbReference>
<feature type="domain" description="AMP-binding enzyme C-terminal" evidence="4">
    <location>
        <begin position="456"/>
        <end position="540"/>
    </location>
</feature>
<gene>
    <name evidence="5" type="ORF">PAC_16289</name>
</gene>
<organism evidence="5 6">
    <name type="scientific">Phialocephala subalpina</name>
    <dbReference type="NCBI Taxonomy" id="576137"/>
    <lineage>
        <taxon>Eukaryota</taxon>
        <taxon>Fungi</taxon>
        <taxon>Dikarya</taxon>
        <taxon>Ascomycota</taxon>
        <taxon>Pezizomycotina</taxon>
        <taxon>Leotiomycetes</taxon>
        <taxon>Helotiales</taxon>
        <taxon>Mollisiaceae</taxon>
        <taxon>Phialocephala</taxon>
        <taxon>Phialocephala fortinii species complex</taxon>
    </lineage>
</organism>
<evidence type="ECO:0000259" key="4">
    <source>
        <dbReference type="Pfam" id="PF13193"/>
    </source>
</evidence>
<dbReference type="Gene3D" id="3.30.300.30">
    <property type="match status" value="1"/>
</dbReference>
<dbReference type="PANTHER" id="PTHR24096:SF149">
    <property type="entry name" value="AMP-BINDING DOMAIN-CONTAINING PROTEIN-RELATED"/>
    <property type="match status" value="1"/>
</dbReference>
<dbReference type="Pfam" id="PF13193">
    <property type="entry name" value="AMP-binding_C"/>
    <property type="match status" value="1"/>
</dbReference>
<dbReference type="SUPFAM" id="SSF56801">
    <property type="entry name" value="Acetyl-CoA synthetase-like"/>
    <property type="match status" value="1"/>
</dbReference>
<feature type="domain" description="AMP-dependent synthetase/ligase" evidence="3">
    <location>
        <begin position="33"/>
        <end position="404"/>
    </location>
</feature>
<dbReference type="InterPro" id="IPR020845">
    <property type="entry name" value="AMP-binding_CS"/>
</dbReference>
<dbReference type="Pfam" id="PF00501">
    <property type="entry name" value="AMP-binding"/>
    <property type="match status" value="1"/>
</dbReference>
<sequence>MTVQNILRSTKWVEIPTNLSIAELMNDNVSNTSYDKIIYEDALTGKTATYGGFRRQVRQSAYWLQHVLGVKPGQKISILCPSCIDYILVVHAAWWIGAVASPINNSLHRKEIAYAVDLIQPDYLVIHDSLFETVPKALELCQKRPPRLQILTLGNGHSNWGSFPTSAILNAQEALFPEEEQAFSLNGQDSSKTLSAILLSSGTTGSPKAVMLSHYNLISAIYQLRADNPDNWRGSQREIFFPPLSHVYALYVCMTGACWLGAYVCLMPRFDLEVFCRLMQDRKATLARLVPPIAKLLAENPSVQKYKYASLEYFSCSAAPLNAETAGKLRKVFPSVALCQTYGCTELSGPCVQSGVRDKALPLSAAGTLIANTEMRFVDLDGADVGSKGPGEVTVRGPNVMMGYKENPEATANSQIDGEWYRTGDLGYIDGNGFLVIFDRIKDIIKYNGFQVSPTELEEILVKHHLVDEAAVCGVWSEKDLTELPRAYVVLKRSISHSSEDRIAHAKSISIFVSGQVSSYKQLKGGVVFVDALPKNPTGKVLRRVLRTERERFERGGITAKL</sequence>
<keyword evidence="2 5" id="KW-0436">Ligase</keyword>
<dbReference type="InterPro" id="IPR045851">
    <property type="entry name" value="AMP-bd_C_sf"/>
</dbReference>
<dbReference type="PANTHER" id="PTHR24096">
    <property type="entry name" value="LONG-CHAIN-FATTY-ACID--COA LIGASE"/>
    <property type="match status" value="1"/>
</dbReference>
<evidence type="ECO:0000313" key="6">
    <source>
        <dbReference type="Proteomes" id="UP000184330"/>
    </source>
</evidence>
<protein>
    <submittedName>
        <fullName evidence="5">Related to 4-coumarate-CoA ligase</fullName>
    </submittedName>
</protein>